<dbReference type="SUPFAM" id="SSF52518">
    <property type="entry name" value="Thiamin diphosphate-binding fold (THDP-binding)"/>
    <property type="match status" value="2"/>
</dbReference>
<dbReference type="InterPro" id="IPR045025">
    <property type="entry name" value="HACL1-like"/>
</dbReference>
<dbReference type="AlphaFoldDB" id="A0A366H2J9"/>
<sequence>MAERSFKKEVQQLRIGEGEEFRGEGILAVTKALLQSGVSYVGGYQGSPISNLMDVLADAQDILEELGVHFETSASEATAAAMLAASVMYPIRGAVTWKSTVGTNVASDALANLASGGVTGGALIIVGEDYGEGSSIMQERTHAFAMKSQVWLIDPRPNLESMVKAVEDSFQLSEASNTPVILQLRIRSCHVHGRFTAEANKRPQYTLSEAMANPVRDVSRIVLPPASFLHEQEKVKERWPAAVEFIKEKKLNEFFDGDLKDMGLILQGGLYNGVIRALQLLGLADHFGNSRIPLYVMNVTYPVVDDEVIEFCRDKKAVMLLEEGQPNFIEQNMNTILRHAGISTVLAGKGLLPMAGDYTTVVVRDGLQKFLEVHQPDVLPTMEPAGYLLPKKPSVRPAATAAASAAAPAKPLQVSEVSRSIPAVAAAPAVNGQAAVAQALISEALIEEHEIGEPGTQLGAANTVADVVLDSRPDAGTAVEAAEQPLTFHEHVKSLGTVVPARPPGFCTGCPERPIFAAMSLAQEKLGQHHISCDIGCHLFSILPPFNLGATTMGYGLGAASAAAFNVPSSKRTVSFMGDGGFWHNGLSSGIGNAVFNKYDGVIIIVDNYYSAATGGQDILSSRADNKRRVTNNPIEDAVKGVGAKWVRTLDRTYDVTKMQATIEEALTTKETGPKIIIAQSECMLNKQRRVKPLFNKAVKEGKRLVKERFGVDPDVCTGDHACIRLSGCPSLTIKESADPLREDPIAYVDNTCVGCGNCGEVSHAAVLCPSFYRADIVNNPSKWDLFMAKVRRSVIGYLQTRRGNRQAQYSL</sequence>
<comment type="caution">
    <text evidence="3">The sequence shown here is derived from an EMBL/GenBank/DDBJ whole genome shotgun (WGS) entry which is preliminary data.</text>
</comment>
<dbReference type="GO" id="GO:0030976">
    <property type="term" value="F:thiamine pyrophosphate binding"/>
    <property type="evidence" value="ECO:0007669"/>
    <property type="project" value="InterPro"/>
</dbReference>
<dbReference type="InterPro" id="IPR017896">
    <property type="entry name" value="4Fe4S_Fe-S-bd"/>
</dbReference>
<dbReference type="RefSeq" id="WP_113934805.1">
    <property type="nucleotide sequence ID" value="NZ_JACCEU010000002.1"/>
</dbReference>
<dbReference type="Proteomes" id="UP000253628">
    <property type="component" value="Unassembled WGS sequence"/>
</dbReference>
<feature type="domain" description="4Fe-4S ferredoxin-type" evidence="2">
    <location>
        <begin position="708"/>
        <end position="739"/>
    </location>
</feature>
<organism evidence="3 4">
    <name type="scientific">Eoetvoesiella caeni</name>
    <dbReference type="NCBI Taxonomy" id="645616"/>
    <lineage>
        <taxon>Bacteria</taxon>
        <taxon>Pseudomonadati</taxon>
        <taxon>Pseudomonadota</taxon>
        <taxon>Betaproteobacteria</taxon>
        <taxon>Burkholderiales</taxon>
        <taxon>Alcaligenaceae</taxon>
        <taxon>Eoetvoesiella</taxon>
    </lineage>
</organism>
<accession>A0A366H2J9</accession>
<dbReference type="InterPro" id="IPR011766">
    <property type="entry name" value="TPP_enzyme_TPP-bd"/>
</dbReference>
<dbReference type="PANTHER" id="PTHR43710">
    <property type="entry name" value="2-HYDROXYACYL-COA LYASE"/>
    <property type="match status" value="1"/>
</dbReference>
<keyword evidence="4" id="KW-1185">Reference proteome</keyword>
<protein>
    <submittedName>
        <fullName evidence="3">Indolepyruvate ferredoxin oxidoreductase alpha subunit</fullName>
    </submittedName>
</protein>
<gene>
    <name evidence="3" type="ORF">DFR37_11471</name>
</gene>
<dbReference type="PANTHER" id="PTHR43710:SF5">
    <property type="entry name" value="INDOLEPYRUVATE FERREDOXIN OXIDOREDUCTASE ALPHA SUBUNIT"/>
    <property type="match status" value="1"/>
</dbReference>
<dbReference type="Pfam" id="PF02775">
    <property type="entry name" value="TPP_enzyme_C"/>
    <property type="match status" value="1"/>
</dbReference>
<proteinExistence type="predicted"/>
<dbReference type="CDD" id="cd02008">
    <property type="entry name" value="TPP_IOR_alpha"/>
    <property type="match status" value="1"/>
</dbReference>
<name>A0A366H2J9_9BURK</name>
<dbReference type="OrthoDB" id="9804603at2"/>
<dbReference type="FunFam" id="3.40.50.970:FF:000114">
    <property type="entry name" value="Indolepyruvate ferredoxin oxidoreductase alpha subunit"/>
    <property type="match status" value="1"/>
</dbReference>
<dbReference type="PROSITE" id="PS51379">
    <property type="entry name" value="4FE4S_FER_2"/>
    <property type="match status" value="1"/>
</dbReference>
<dbReference type="EMBL" id="QNRQ01000014">
    <property type="protein sequence ID" value="RBP36016.1"/>
    <property type="molecule type" value="Genomic_DNA"/>
</dbReference>
<keyword evidence="3" id="KW-0670">Pyruvate</keyword>
<keyword evidence="1" id="KW-0479">Metal-binding</keyword>
<evidence type="ECO:0000313" key="3">
    <source>
        <dbReference type="EMBL" id="RBP36016.1"/>
    </source>
</evidence>
<evidence type="ECO:0000313" key="4">
    <source>
        <dbReference type="Proteomes" id="UP000253628"/>
    </source>
</evidence>
<dbReference type="InterPro" id="IPR029061">
    <property type="entry name" value="THDP-binding"/>
</dbReference>
<dbReference type="GO" id="GO:0046872">
    <property type="term" value="F:metal ion binding"/>
    <property type="evidence" value="ECO:0007669"/>
    <property type="project" value="UniProtKB-KW"/>
</dbReference>
<dbReference type="Gene3D" id="3.40.50.970">
    <property type="match status" value="2"/>
</dbReference>
<reference evidence="3 4" key="1">
    <citation type="submission" date="2018-06" db="EMBL/GenBank/DDBJ databases">
        <title>Genomic Encyclopedia of Type Strains, Phase IV (KMG-IV): sequencing the most valuable type-strain genomes for metagenomic binning, comparative biology and taxonomic classification.</title>
        <authorList>
            <person name="Goeker M."/>
        </authorList>
    </citation>
    <scope>NUCLEOTIDE SEQUENCE [LARGE SCALE GENOMIC DNA]</scope>
    <source>
        <strain evidence="3 4">DSM 25520</strain>
    </source>
</reference>
<evidence type="ECO:0000256" key="1">
    <source>
        <dbReference type="ARBA" id="ARBA00022723"/>
    </source>
</evidence>
<dbReference type="GO" id="GO:0044281">
    <property type="term" value="P:small molecule metabolic process"/>
    <property type="evidence" value="ECO:0007669"/>
    <property type="project" value="UniProtKB-ARBA"/>
</dbReference>
<evidence type="ECO:0000259" key="2">
    <source>
        <dbReference type="PROSITE" id="PS51379"/>
    </source>
</evidence>
<dbReference type="GO" id="GO:0003824">
    <property type="term" value="F:catalytic activity"/>
    <property type="evidence" value="ECO:0007669"/>
    <property type="project" value="InterPro"/>
</dbReference>